<evidence type="ECO:0000313" key="3">
    <source>
        <dbReference type="Proteomes" id="UP000509594"/>
    </source>
</evidence>
<dbReference type="KEGG" id="mzi:HWN40_06950"/>
<dbReference type="RefSeq" id="WP_176965053.1">
    <property type="nucleotide sequence ID" value="NZ_CP058215.1"/>
</dbReference>
<gene>
    <name evidence="2" type="ORF">HWN40_06950</name>
</gene>
<proteinExistence type="predicted"/>
<dbReference type="Proteomes" id="UP000509594">
    <property type="component" value="Chromosome"/>
</dbReference>
<dbReference type="EMBL" id="CP058215">
    <property type="protein sequence ID" value="QLC49997.1"/>
    <property type="molecule type" value="Genomic_DNA"/>
</dbReference>
<dbReference type="GeneID" id="55821399"/>
<feature type="domain" description="GAPS4 PD-(D/E)XK nuclease" evidence="1">
    <location>
        <begin position="15"/>
        <end position="174"/>
    </location>
</feature>
<keyword evidence="3" id="KW-1185">Reference proteome</keyword>
<sequence>MNTPIINLRGPEGKNITGEFAEDEIEAFFSNFAGWNSIYYNVDIAVPKVSDEEKSENRGYDFIYELFEPLENINQGVIIESKKISDISNFTPSMLAKHIGILKHKVKQVMNYQELYEDTKIKACNVKSFRYAILCYRFSSFDYDKYLQTLEMCKLEETIRDMNFPTIFILSNDRLKAFVELKNYTKDLKFYSRQLRSTNTLQESDKLPLFHLFSDIVPFKSKDGDGILTFDKPSVESFLFIKDFESYYNMNLSTIIFANCNYNDEPIYNQYKSEIEGFENISPIYLGFDMNCSINLKTVFK</sequence>
<evidence type="ECO:0000313" key="2">
    <source>
        <dbReference type="EMBL" id="QLC49997.1"/>
    </source>
</evidence>
<protein>
    <recommendedName>
        <fullName evidence="1">GAPS4 PD-(D/E)XK nuclease domain-containing protein</fullName>
    </recommendedName>
</protein>
<dbReference type="AlphaFoldDB" id="A0A7D5E8V5"/>
<dbReference type="OrthoDB" id="384063at2157"/>
<reference evidence="2 3" key="1">
    <citation type="submission" date="2020-06" db="EMBL/GenBank/DDBJ databases">
        <title>Methanolobus halotolerans sp. nov., isolated from a saline lake Tus in Siberia.</title>
        <authorList>
            <person name="Shen Y."/>
            <person name="Chen S.-C."/>
            <person name="Lai M.-C."/>
            <person name="Huang H.-H."/>
            <person name="Chiu H.-H."/>
            <person name="Tang S.-L."/>
            <person name="Rogozin D.Y."/>
            <person name="Degermendzhy A.G."/>
        </authorList>
    </citation>
    <scope>NUCLEOTIDE SEQUENCE [LARGE SCALE GENOMIC DNA]</scope>
    <source>
        <strain evidence="2 3">DSM 21339</strain>
    </source>
</reference>
<accession>A0A7D5E8V5</accession>
<organism evidence="2 3">
    <name type="scientific">Methanolobus zinderi</name>
    <dbReference type="NCBI Taxonomy" id="536044"/>
    <lineage>
        <taxon>Archaea</taxon>
        <taxon>Methanobacteriati</taxon>
        <taxon>Methanobacteriota</taxon>
        <taxon>Stenosarchaea group</taxon>
        <taxon>Methanomicrobia</taxon>
        <taxon>Methanosarcinales</taxon>
        <taxon>Methanosarcinaceae</taxon>
        <taxon>Methanolobus</taxon>
    </lineage>
</organism>
<evidence type="ECO:0000259" key="1">
    <source>
        <dbReference type="Pfam" id="PF26115"/>
    </source>
</evidence>
<dbReference type="InterPro" id="IPR058873">
    <property type="entry name" value="PDDEXK_GAPS4"/>
</dbReference>
<dbReference type="Pfam" id="PF26115">
    <property type="entry name" value="PDDEXK_GAPS4"/>
    <property type="match status" value="1"/>
</dbReference>
<name>A0A7D5E8V5_9EURY</name>